<comment type="subcellular location">
    <subcellularLocation>
        <location evidence="1">Membrane</location>
        <topology evidence="1">Single-pass membrane protein</topology>
    </subcellularLocation>
</comment>
<evidence type="ECO:0000256" key="1">
    <source>
        <dbReference type="ARBA" id="ARBA00004167"/>
    </source>
</evidence>
<evidence type="ECO:0000256" key="7">
    <source>
        <dbReference type="SAM" id="Phobius"/>
    </source>
</evidence>
<sequence>MNEFFPPSRRSGLEIKWITALCLGLLLAMQALPALSEDRYVADEQINMRRSAGLNAPVIRTLKAGDKLEFLESNGSGWDHVRLPDGSDGWVAHRSLSTKIPPEIERNQLRAEIDELRAKLVNQEKLQNELKRIQEVSRNALRIEQENQELVSKTSRLEKELKQANDENRILEKQSDTLFFLAGAGVLIVGFIAGLIMRRRRRTSSYGSLE</sequence>
<dbReference type="Proteomes" id="UP001628193">
    <property type="component" value="Unassembled WGS sequence"/>
</dbReference>
<feature type="transmembrane region" description="Helical" evidence="7">
    <location>
        <begin position="178"/>
        <end position="197"/>
    </location>
</feature>
<comment type="caution">
    <text evidence="9">The sequence shown here is derived from an EMBL/GenBank/DDBJ whole genome shotgun (WGS) entry which is preliminary data.</text>
</comment>
<keyword evidence="10" id="KW-1185">Reference proteome</keyword>
<keyword evidence="3" id="KW-0732">Signal</keyword>
<evidence type="ECO:0000256" key="3">
    <source>
        <dbReference type="ARBA" id="ARBA00022729"/>
    </source>
</evidence>
<keyword evidence="4 7" id="KW-1133">Transmembrane helix</keyword>
<keyword evidence="2 7" id="KW-0812">Transmembrane</keyword>
<dbReference type="SMART" id="SM00287">
    <property type="entry name" value="SH3b"/>
    <property type="match status" value="1"/>
</dbReference>
<evidence type="ECO:0000256" key="2">
    <source>
        <dbReference type="ARBA" id="ARBA00022692"/>
    </source>
</evidence>
<dbReference type="InterPro" id="IPR016476">
    <property type="entry name" value="SH3_dom_pro"/>
</dbReference>
<dbReference type="RefSeq" id="WP_420906263.1">
    <property type="nucleotide sequence ID" value="NZ_BAAFGK010000005.1"/>
</dbReference>
<keyword evidence="6" id="KW-0175">Coiled coil</keyword>
<accession>A0ABQ0CCC7</accession>
<evidence type="ECO:0000256" key="5">
    <source>
        <dbReference type="ARBA" id="ARBA00023136"/>
    </source>
</evidence>
<reference evidence="9 10" key="1">
    <citation type="submission" date="2024-05" db="EMBL/GenBank/DDBJ databases">
        <authorList>
            <consortium name="Candidatus Magnetaquicoccaceae bacterium FCR-1 genome sequencing consortium"/>
            <person name="Shimoshige H."/>
            <person name="Shimamura S."/>
            <person name="Taoka A."/>
            <person name="Kobayashi H."/>
            <person name="Maekawa T."/>
        </authorList>
    </citation>
    <scope>NUCLEOTIDE SEQUENCE [LARGE SCALE GENOMIC DNA]</scope>
    <source>
        <strain evidence="9 10">FCR-1</strain>
    </source>
</reference>
<dbReference type="EMBL" id="BAAFGK010000005">
    <property type="protein sequence ID" value="GAB0058542.1"/>
    <property type="molecule type" value="Genomic_DNA"/>
</dbReference>
<organism evidence="9 10">
    <name type="scientific">Candidatus Magnetaquiglobus chichijimensis</name>
    <dbReference type="NCBI Taxonomy" id="3141448"/>
    <lineage>
        <taxon>Bacteria</taxon>
        <taxon>Pseudomonadati</taxon>
        <taxon>Pseudomonadota</taxon>
        <taxon>Magnetococcia</taxon>
        <taxon>Magnetococcales</taxon>
        <taxon>Candidatus Magnetaquicoccaceae</taxon>
        <taxon>Candidatus Magnetaquiglobus</taxon>
    </lineage>
</organism>
<reference evidence="9 10" key="2">
    <citation type="submission" date="2024-09" db="EMBL/GenBank/DDBJ databases">
        <title>Draft genome sequence of Candidatus Magnetaquicoccaceae bacterium FCR-1.</title>
        <authorList>
            <person name="Shimoshige H."/>
            <person name="Shimamura S."/>
            <person name="Taoka A."/>
            <person name="Kobayashi H."/>
            <person name="Maekawa T."/>
        </authorList>
    </citation>
    <scope>NUCLEOTIDE SEQUENCE [LARGE SCALE GENOMIC DNA]</scope>
    <source>
        <strain evidence="9 10">FCR-1</strain>
    </source>
</reference>
<keyword evidence="5 7" id="KW-0472">Membrane</keyword>
<feature type="coiled-coil region" evidence="6">
    <location>
        <begin position="106"/>
        <end position="174"/>
    </location>
</feature>
<dbReference type="Pfam" id="PF08239">
    <property type="entry name" value="SH3_3"/>
    <property type="match status" value="1"/>
</dbReference>
<dbReference type="InterPro" id="IPR003646">
    <property type="entry name" value="SH3-like_bac-type"/>
</dbReference>
<evidence type="ECO:0000259" key="8">
    <source>
        <dbReference type="PROSITE" id="PS51781"/>
    </source>
</evidence>
<name>A0ABQ0CCC7_9PROT</name>
<gene>
    <name evidence="9" type="ORF">SIID45300_02893</name>
</gene>
<evidence type="ECO:0000313" key="10">
    <source>
        <dbReference type="Proteomes" id="UP001628193"/>
    </source>
</evidence>
<dbReference type="Gene3D" id="2.30.30.40">
    <property type="entry name" value="SH3 Domains"/>
    <property type="match status" value="1"/>
</dbReference>
<evidence type="ECO:0000313" key="9">
    <source>
        <dbReference type="EMBL" id="GAB0058542.1"/>
    </source>
</evidence>
<evidence type="ECO:0000256" key="4">
    <source>
        <dbReference type="ARBA" id="ARBA00022989"/>
    </source>
</evidence>
<dbReference type="PROSITE" id="PS51781">
    <property type="entry name" value="SH3B"/>
    <property type="match status" value="1"/>
</dbReference>
<evidence type="ECO:0000256" key="6">
    <source>
        <dbReference type="SAM" id="Coils"/>
    </source>
</evidence>
<proteinExistence type="predicted"/>
<dbReference type="NCBIfam" id="TIGR04211">
    <property type="entry name" value="SH3_and_anchor"/>
    <property type="match status" value="1"/>
</dbReference>
<feature type="domain" description="SH3b" evidence="8">
    <location>
        <begin position="36"/>
        <end position="100"/>
    </location>
</feature>
<protein>
    <recommendedName>
        <fullName evidence="8">SH3b domain-containing protein</fullName>
    </recommendedName>
</protein>